<evidence type="ECO:0000313" key="3">
    <source>
        <dbReference type="EMBL" id="GCL64432.1"/>
    </source>
</evidence>
<evidence type="ECO:0000259" key="1">
    <source>
        <dbReference type="Pfam" id="PF07238"/>
    </source>
</evidence>
<dbReference type="OrthoDB" id="7056823at2"/>
<protein>
    <submittedName>
        <fullName evidence="3">Uncharacterized protein</fullName>
    </submittedName>
</protein>
<dbReference type="Gene3D" id="3.40.630.30">
    <property type="match status" value="1"/>
</dbReference>
<feature type="domain" description="N-acyl amino acid synthase FeeM catalytic core" evidence="2">
    <location>
        <begin position="60"/>
        <end position="219"/>
    </location>
</feature>
<dbReference type="Proteomes" id="UP000301751">
    <property type="component" value="Unassembled WGS sequence"/>
</dbReference>
<keyword evidence="4" id="KW-1185">Reference proteome</keyword>
<dbReference type="InterPro" id="IPR016181">
    <property type="entry name" value="Acyl_CoA_acyltransferase"/>
</dbReference>
<name>A0A480AW72_9BURK</name>
<evidence type="ECO:0000259" key="2">
    <source>
        <dbReference type="Pfam" id="PF21926"/>
    </source>
</evidence>
<sequence length="460" mass="51927">MKRSLASIARKSLHQAARLALSLLPSRWRFAFFRSLIDCDDQPDQRLELKIADTQDELEACFRILHDAYVAAGFMQPDPSGLRVTIYHALPTTTTLCAKWDGQVVGTISMIREGVFGFPLQSVFNLGQVRSKTGKIAEISALAIDPRFRATGGRILFPLMKFMYEYCREYFDTRHIVIAVNPNKIEMYESLLFFERLQARMVDNYDFANGAPAVGATLDLLHAPEVFRQAYAHKRPRKNLFRYFVETRLANIKAPNRRFFTTNDPVLTPAMMDHFFNRRTTVFQSLNDRQRLLLRSIYDHADYRAVLPAPSEGADELVSLRQHQRFSIRCPARLSVRSYDTRLSFPLQVIELSLHGFQAECALPLPEGTRGWVEIELGENETALAEATAVRRHEVGGQVFYGFAVPAPDAAWQRCVVALQTGSTHADLDAVQPPAAPQPPVLRPVAAPVRPLSLELVAPD</sequence>
<dbReference type="InterPro" id="IPR054597">
    <property type="entry name" value="FeeM_cat"/>
</dbReference>
<feature type="domain" description="PilZ" evidence="1">
    <location>
        <begin position="321"/>
        <end position="404"/>
    </location>
</feature>
<dbReference type="Pfam" id="PF07238">
    <property type="entry name" value="PilZ"/>
    <property type="match status" value="1"/>
</dbReference>
<accession>A0A480AW72</accession>
<organism evidence="3 4">
    <name type="scientific">Pseudaquabacterium pictum</name>
    <dbReference type="NCBI Taxonomy" id="2315236"/>
    <lineage>
        <taxon>Bacteria</taxon>
        <taxon>Pseudomonadati</taxon>
        <taxon>Pseudomonadota</taxon>
        <taxon>Betaproteobacteria</taxon>
        <taxon>Burkholderiales</taxon>
        <taxon>Sphaerotilaceae</taxon>
        <taxon>Pseudaquabacterium</taxon>
    </lineage>
</organism>
<dbReference type="Gene3D" id="2.40.10.220">
    <property type="entry name" value="predicted glycosyltransferase like domains"/>
    <property type="match status" value="1"/>
</dbReference>
<dbReference type="SUPFAM" id="SSF55729">
    <property type="entry name" value="Acyl-CoA N-acyltransferases (Nat)"/>
    <property type="match status" value="1"/>
</dbReference>
<dbReference type="Pfam" id="PF21926">
    <property type="entry name" value="FeeM"/>
    <property type="match status" value="1"/>
</dbReference>
<evidence type="ECO:0000313" key="4">
    <source>
        <dbReference type="Proteomes" id="UP000301751"/>
    </source>
</evidence>
<dbReference type="EMBL" id="BJCL01000009">
    <property type="protein sequence ID" value="GCL64432.1"/>
    <property type="molecule type" value="Genomic_DNA"/>
</dbReference>
<gene>
    <name evidence="3" type="ORF">AQPW35_35130</name>
</gene>
<reference evidence="4" key="1">
    <citation type="submission" date="2019-03" db="EMBL/GenBank/DDBJ databases">
        <title>Aquabacterium pictum sp.nov., the first bacteriochlorophyll a-containing freshwater bacterium in the genus Aquabacterium of the class Betaproteobacteria.</title>
        <authorList>
            <person name="Hirose S."/>
            <person name="Tank M."/>
            <person name="Hara E."/>
            <person name="Tamaki H."/>
            <person name="Takaichi S."/>
            <person name="Haruta S."/>
            <person name="Hanada S."/>
        </authorList>
    </citation>
    <scope>NUCLEOTIDE SEQUENCE [LARGE SCALE GENOMIC DNA]</scope>
    <source>
        <strain evidence="4">W35</strain>
    </source>
</reference>
<comment type="caution">
    <text evidence="3">The sequence shown here is derived from an EMBL/GenBank/DDBJ whole genome shotgun (WGS) entry which is preliminary data.</text>
</comment>
<proteinExistence type="predicted"/>
<dbReference type="InterPro" id="IPR009875">
    <property type="entry name" value="PilZ_domain"/>
</dbReference>
<dbReference type="AlphaFoldDB" id="A0A480AW72"/>
<dbReference type="RefSeq" id="WP_137734159.1">
    <property type="nucleotide sequence ID" value="NZ_BJCL01000009.1"/>
</dbReference>
<dbReference type="GO" id="GO:0035438">
    <property type="term" value="F:cyclic-di-GMP binding"/>
    <property type="evidence" value="ECO:0007669"/>
    <property type="project" value="InterPro"/>
</dbReference>